<keyword evidence="2" id="KW-1185">Reference proteome</keyword>
<name>A0A543IPL2_9ACTN</name>
<evidence type="ECO:0000313" key="2">
    <source>
        <dbReference type="Proteomes" id="UP000319213"/>
    </source>
</evidence>
<sequence>MDPIVPTLAAILTALVGGAAGEAGKSAWESLAALVRRRFGRDRQALEAVARPDAVAPGELASLLGERAAADPEFRAALERWLAEAGPVARRAAGDPVNDTVNIVSGHVGGNVIQAREIHGSITFGGDPRR</sequence>
<gene>
    <name evidence="1" type="ORF">FHX40_4668</name>
</gene>
<evidence type="ECO:0000313" key="1">
    <source>
        <dbReference type="EMBL" id="TQM72522.1"/>
    </source>
</evidence>
<reference evidence="1 2" key="1">
    <citation type="submission" date="2019-06" db="EMBL/GenBank/DDBJ databases">
        <title>Sequencing the genomes of 1000 actinobacteria strains.</title>
        <authorList>
            <person name="Klenk H.-P."/>
        </authorList>
    </citation>
    <scope>NUCLEOTIDE SEQUENCE [LARGE SCALE GENOMIC DNA]</scope>
    <source>
        <strain evidence="1 2">DSM 43186</strain>
    </source>
</reference>
<dbReference type="RefSeq" id="WP_142262076.1">
    <property type="nucleotide sequence ID" value="NZ_BMPV01000002.1"/>
</dbReference>
<dbReference type="Proteomes" id="UP000319213">
    <property type="component" value="Unassembled WGS sequence"/>
</dbReference>
<dbReference type="EMBL" id="VFPQ01000002">
    <property type="protein sequence ID" value="TQM72522.1"/>
    <property type="molecule type" value="Genomic_DNA"/>
</dbReference>
<comment type="caution">
    <text evidence="1">The sequence shown here is derived from an EMBL/GenBank/DDBJ whole genome shotgun (WGS) entry which is preliminary data.</text>
</comment>
<proteinExistence type="predicted"/>
<accession>A0A543IPL2</accession>
<protein>
    <submittedName>
        <fullName evidence="1">Uncharacterized protein</fullName>
    </submittedName>
</protein>
<dbReference type="AlphaFoldDB" id="A0A543IPL2"/>
<dbReference type="OrthoDB" id="3430332at2"/>
<organism evidence="1 2">
    <name type="scientific">Thermopolyspora flexuosa</name>
    <dbReference type="NCBI Taxonomy" id="103836"/>
    <lineage>
        <taxon>Bacteria</taxon>
        <taxon>Bacillati</taxon>
        <taxon>Actinomycetota</taxon>
        <taxon>Actinomycetes</taxon>
        <taxon>Streptosporangiales</taxon>
        <taxon>Streptosporangiaceae</taxon>
        <taxon>Thermopolyspora</taxon>
    </lineage>
</organism>